<evidence type="ECO:0000313" key="10">
    <source>
        <dbReference type="EMBL" id="NDL61623.1"/>
    </source>
</evidence>
<dbReference type="InterPro" id="IPR006311">
    <property type="entry name" value="TAT_signal"/>
</dbReference>
<dbReference type="RefSeq" id="WP_162364317.1">
    <property type="nucleotide sequence ID" value="NZ_WUBS01000002.1"/>
</dbReference>
<evidence type="ECO:0000256" key="8">
    <source>
        <dbReference type="ARBA" id="ARBA00023014"/>
    </source>
</evidence>
<evidence type="ECO:0000256" key="5">
    <source>
        <dbReference type="ARBA" id="ARBA00022729"/>
    </source>
</evidence>
<dbReference type="Gene3D" id="2.20.25.90">
    <property type="entry name" value="ADC-like domains"/>
    <property type="match status" value="1"/>
</dbReference>
<dbReference type="GO" id="GO:0051536">
    <property type="term" value="F:iron-sulfur cluster binding"/>
    <property type="evidence" value="ECO:0007669"/>
    <property type="project" value="UniProtKB-KW"/>
</dbReference>
<name>A0A845SA20_9GAMM</name>
<dbReference type="SUPFAM" id="SSF53706">
    <property type="entry name" value="Formate dehydrogenase/DMSO reductase, domains 1-3"/>
    <property type="match status" value="1"/>
</dbReference>
<dbReference type="EMBL" id="WUBS01000002">
    <property type="protein sequence ID" value="NDL61623.1"/>
    <property type="molecule type" value="Genomic_DNA"/>
</dbReference>
<evidence type="ECO:0000256" key="3">
    <source>
        <dbReference type="ARBA" id="ARBA00022505"/>
    </source>
</evidence>
<keyword evidence="6" id="KW-0560">Oxidoreductase</keyword>
<dbReference type="Gene3D" id="2.40.40.20">
    <property type="match status" value="1"/>
</dbReference>
<evidence type="ECO:0000256" key="2">
    <source>
        <dbReference type="ARBA" id="ARBA00010312"/>
    </source>
</evidence>
<evidence type="ECO:0000256" key="4">
    <source>
        <dbReference type="ARBA" id="ARBA00022723"/>
    </source>
</evidence>
<keyword evidence="5" id="KW-0732">Signal</keyword>
<dbReference type="InterPro" id="IPR006963">
    <property type="entry name" value="Mopterin_OxRdtase_4Fe-4S_dom"/>
</dbReference>
<dbReference type="PANTHER" id="PTHR43742:SF6">
    <property type="entry name" value="OXIDOREDUCTASE YYAE-RELATED"/>
    <property type="match status" value="1"/>
</dbReference>
<dbReference type="InterPro" id="IPR050612">
    <property type="entry name" value="Prok_Mopterin_Oxidored"/>
</dbReference>
<dbReference type="GO" id="GO:0043546">
    <property type="term" value="F:molybdopterin cofactor binding"/>
    <property type="evidence" value="ECO:0007669"/>
    <property type="project" value="InterPro"/>
</dbReference>
<dbReference type="InterPro" id="IPR006657">
    <property type="entry name" value="MoPterin_dinucl-bd_dom"/>
</dbReference>
<organism evidence="10 11">
    <name type="scientific">Acerihabitans arboris</name>
    <dbReference type="NCBI Taxonomy" id="2691583"/>
    <lineage>
        <taxon>Bacteria</taxon>
        <taxon>Pseudomonadati</taxon>
        <taxon>Pseudomonadota</taxon>
        <taxon>Gammaproteobacteria</taxon>
        <taxon>Enterobacterales</taxon>
        <taxon>Pectobacteriaceae</taxon>
        <taxon>Acerihabitans</taxon>
    </lineage>
</organism>
<dbReference type="Pfam" id="PF01568">
    <property type="entry name" value="Molydop_binding"/>
    <property type="match status" value="1"/>
</dbReference>
<dbReference type="Pfam" id="PF04879">
    <property type="entry name" value="Molybdop_Fe4S4"/>
    <property type="match status" value="1"/>
</dbReference>
<dbReference type="Gene3D" id="3.40.228.10">
    <property type="entry name" value="Dimethylsulfoxide Reductase, domain 2"/>
    <property type="match status" value="1"/>
</dbReference>
<evidence type="ECO:0000313" key="11">
    <source>
        <dbReference type="Proteomes" id="UP000461443"/>
    </source>
</evidence>
<dbReference type="PROSITE" id="PS51669">
    <property type="entry name" value="4FE4S_MOW_BIS_MGD"/>
    <property type="match status" value="1"/>
</dbReference>
<keyword evidence="3" id="KW-0500">Molybdenum</keyword>
<evidence type="ECO:0000259" key="9">
    <source>
        <dbReference type="PROSITE" id="PS51669"/>
    </source>
</evidence>
<dbReference type="Proteomes" id="UP000461443">
    <property type="component" value="Unassembled WGS sequence"/>
</dbReference>
<dbReference type="Gene3D" id="3.30.2070.10">
    <property type="entry name" value="Formate dehydrogenase/DMSO reductase"/>
    <property type="match status" value="1"/>
</dbReference>
<keyword evidence="4" id="KW-0479">Metal-binding</keyword>
<dbReference type="Pfam" id="PF00384">
    <property type="entry name" value="Molybdopterin"/>
    <property type="match status" value="1"/>
</dbReference>
<dbReference type="InterPro" id="IPR006655">
    <property type="entry name" value="Mopterin_OxRdtase_prok_CS"/>
</dbReference>
<gene>
    <name evidence="10" type="ORF">GRH90_02435</name>
</gene>
<comment type="cofactor">
    <cofactor evidence="1">
        <name>Mo-bis(molybdopterin guanine dinucleotide)</name>
        <dbReference type="ChEBI" id="CHEBI:60539"/>
    </cofactor>
</comment>
<dbReference type="SUPFAM" id="SSF50692">
    <property type="entry name" value="ADC-like"/>
    <property type="match status" value="1"/>
</dbReference>
<proteinExistence type="inferred from homology"/>
<evidence type="ECO:0000256" key="1">
    <source>
        <dbReference type="ARBA" id="ARBA00001942"/>
    </source>
</evidence>
<dbReference type="AlphaFoldDB" id="A0A845SA20"/>
<feature type="domain" description="4Fe-4S Mo/W bis-MGD-type" evidence="9">
    <location>
        <begin position="50"/>
        <end position="107"/>
    </location>
</feature>
<comment type="similarity">
    <text evidence="2">Belongs to the prokaryotic molybdopterin-containing oxidoreductase family.</text>
</comment>
<keyword evidence="7" id="KW-0408">Iron</keyword>
<accession>A0A845SA20</accession>
<keyword evidence="11" id="KW-1185">Reference proteome</keyword>
<reference evidence="10 11" key="2">
    <citation type="submission" date="2020-02" db="EMBL/GenBank/DDBJ databases">
        <title>The new genus of Enterobacteriales.</title>
        <authorList>
            <person name="Kim I.S."/>
        </authorList>
    </citation>
    <scope>NUCLEOTIDE SEQUENCE [LARGE SCALE GENOMIC DNA]</scope>
    <source>
        <strain evidence="10 11">SAP-6</strain>
    </source>
</reference>
<reference evidence="10 11" key="1">
    <citation type="submission" date="2019-12" db="EMBL/GenBank/DDBJ databases">
        <authorList>
            <person name="Lee S.D."/>
        </authorList>
    </citation>
    <scope>NUCLEOTIDE SEQUENCE [LARGE SCALE GENOMIC DNA]</scope>
    <source>
        <strain evidence="10 11">SAP-6</strain>
    </source>
</reference>
<dbReference type="PANTHER" id="PTHR43742">
    <property type="entry name" value="TRIMETHYLAMINE-N-OXIDE REDUCTASE"/>
    <property type="match status" value="1"/>
</dbReference>
<sequence>MISDGPKFPDRRLFIKKIVAAGAVLALPGGFLLAKDAAAQPPIPYNPKNYQIFRNACPRNCFDTCSLKTYVKDGIVTYVEGAKESTFTQGMPCVKGLTYPRRAYSPDRIKYPMIQDGRGTGKWRRISWDEAMDKIAAKMLEIKKKDGSLLGLALTKYSGNLGIMNYGVEGMMSSLGYTTRFVGTPCWPAGIDAQSYDMGDMWCNDPEDLVKAKYIIIWGANPAWCSIHTMKYLYRAREHGAKVVVIDPLLTQTAAKADLYLRVRPSSDGALALGMARHLLDKGLVDQTFVTQYAHGFPEFAQYLRDNITVEWASEQCGLPAETIRQLTEEFAAAKPATIWIGYGMQRHINGGVNVRAIDAFVAMTGNIGLEGGGARYGHLQTWGFNYYAMAQKPPADAVGFVGPQGPKGEFDFAAKTAVQYTDRSLNINKTAQGILDTNGPPIRMLWVSCKNPFSQDFDRNKMQRAFKQLEMVVCVDQFFNQTVEQADIVLPVTTLLEEWNISVSYWHYWLSINQPAIKPMYESKTDLEIAAALSRAMNRLAPGSCTFPQEVDSREWVGKEFNDGIHKMFGISSWEELLDGPVKAKLDNTAAWHDRKFKTKSGKYEFKSDLCQEHGFTALPEFKPGREKNMPFHLFTPHALFGIHSQFINLDWTKVFYPEPFVYLHPAAARKKGIAENDWVRVFNPLGEVVVRAQLTKNVPEDFLVMYEAWFPKNAFNVQNVVDDTSSDMGLMKTGAPGSAIHSQFVDMEITHAPASKGGVTA</sequence>
<dbReference type="SMART" id="SM00926">
    <property type="entry name" value="Molybdop_Fe4S4"/>
    <property type="match status" value="1"/>
</dbReference>
<dbReference type="CDD" id="cd02766">
    <property type="entry name" value="MopB_3"/>
    <property type="match status" value="1"/>
</dbReference>
<evidence type="ECO:0000256" key="6">
    <source>
        <dbReference type="ARBA" id="ARBA00023002"/>
    </source>
</evidence>
<dbReference type="InterPro" id="IPR009010">
    <property type="entry name" value="Asp_de-COase-like_dom_sf"/>
</dbReference>
<evidence type="ECO:0000256" key="7">
    <source>
        <dbReference type="ARBA" id="ARBA00023004"/>
    </source>
</evidence>
<dbReference type="GO" id="GO:0046872">
    <property type="term" value="F:metal ion binding"/>
    <property type="evidence" value="ECO:0007669"/>
    <property type="project" value="UniProtKB-KW"/>
</dbReference>
<keyword evidence="8" id="KW-0411">Iron-sulfur</keyword>
<dbReference type="PROSITE" id="PS00932">
    <property type="entry name" value="MOLYBDOPTERIN_PROK_3"/>
    <property type="match status" value="1"/>
</dbReference>
<comment type="caution">
    <text evidence="10">The sequence shown here is derived from an EMBL/GenBank/DDBJ whole genome shotgun (WGS) entry which is preliminary data.</text>
</comment>
<dbReference type="GO" id="GO:0016491">
    <property type="term" value="F:oxidoreductase activity"/>
    <property type="evidence" value="ECO:0007669"/>
    <property type="project" value="UniProtKB-KW"/>
</dbReference>
<protein>
    <submittedName>
        <fullName evidence="10">Molybdopterin-dependent oxidoreductase</fullName>
    </submittedName>
</protein>
<dbReference type="InterPro" id="IPR006656">
    <property type="entry name" value="Mopterin_OxRdtase"/>
</dbReference>
<dbReference type="PROSITE" id="PS51318">
    <property type="entry name" value="TAT"/>
    <property type="match status" value="1"/>
</dbReference>
<dbReference type="Gene3D" id="3.40.50.740">
    <property type="match status" value="1"/>
</dbReference>